<name>A0A0E9WW63_ANGAN</name>
<reference evidence="1" key="2">
    <citation type="journal article" date="2015" name="Fish Shellfish Immunol.">
        <title>Early steps in the European eel (Anguilla anguilla)-Vibrio vulnificus interaction in the gills: Role of the RtxA13 toxin.</title>
        <authorList>
            <person name="Callol A."/>
            <person name="Pajuelo D."/>
            <person name="Ebbesson L."/>
            <person name="Teles M."/>
            <person name="MacKenzie S."/>
            <person name="Amaro C."/>
        </authorList>
    </citation>
    <scope>NUCLEOTIDE SEQUENCE</scope>
</reference>
<dbReference type="EMBL" id="GBXM01014757">
    <property type="protein sequence ID" value="JAH93820.1"/>
    <property type="molecule type" value="Transcribed_RNA"/>
</dbReference>
<dbReference type="AlphaFoldDB" id="A0A0E9WW63"/>
<accession>A0A0E9WW63</accession>
<sequence length="53" mass="6377">MYLSKEYTYEGQGNEMIIIPFIYITNYKCSFHGSAFHIMPHHICQCLTWWDSK</sequence>
<evidence type="ECO:0000313" key="1">
    <source>
        <dbReference type="EMBL" id="JAH93820.1"/>
    </source>
</evidence>
<organism evidence="1">
    <name type="scientific">Anguilla anguilla</name>
    <name type="common">European freshwater eel</name>
    <name type="synonym">Muraena anguilla</name>
    <dbReference type="NCBI Taxonomy" id="7936"/>
    <lineage>
        <taxon>Eukaryota</taxon>
        <taxon>Metazoa</taxon>
        <taxon>Chordata</taxon>
        <taxon>Craniata</taxon>
        <taxon>Vertebrata</taxon>
        <taxon>Euteleostomi</taxon>
        <taxon>Actinopterygii</taxon>
        <taxon>Neopterygii</taxon>
        <taxon>Teleostei</taxon>
        <taxon>Anguilliformes</taxon>
        <taxon>Anguillidae</taxon>
        <taxon>Anguilla</taxon>
    </lineage>
</organism>
<proteinExistence type="predicted"/>
<protein>
    <submittedName>
        <fullName evidence="1">Uncharacterized protein</fullName>
    </submittedName>
</protein>
<reference evidence="1" key="1">
    <citation type="submission" date="2014-11" db="EMBL/GenBank/DDBJ databases">
        <authorList>
            <person name="Amaro Gonzalez C."/>
        </authorList>
    </citation>
    <scope>NUCLEOTIDE SEQUENCE</scope>
</reference>